<evidence type="ECO:0000256" key="5">
    <source>
        <dbReference type="ARBA" id="ARBA00023136"/>
    </source>
</evidence>
<dbReference type="PANTHER" id="PTHR33545">
    <property type="entry name" value="UPF0750 MEMBRANE PROTEIN YITT-RELATED"/>
    <property type="match status" value="1"/>
</dbReference>
<protein>
    <submittedName>
        <fullName evidence="7">Putative 5xTM membrane YitT family protein</fullName>
    </submittedName>
</protein>
<keyword evidence="5 6" id="KW-0472">Membrane</keyword>
<dbReference type="InterPro" id="IPR051461">
    <property type="entry name" value="UPF0750_membrane"/>
</dbReference>
<comment type="caution">
    <text evidence="7">The sequence shown here is derived from an EMBL/GenBank/DDBJ whole genome shotgun (WGS) entry which is preliminary data.</text>
</comment>
<dbReference type="EMBL" id="SMAB01000033">
    <property type="protein sequence ID" value="TCS77835.1"/>
    <property type="molecule type" value="Genomic_DNA"/>
</dbReference>
<evidence type="ECO:0000256" key="2">
    <source>
        <dbReference type="ARBA" id="ARBA00022475"/>
    </source>
</evidence>
<dbReference type="InterPro" id="IPR003740">
    <property type="entry name" value="YitT"/>
</dbReference>
<keyword evidence="8" id="KW-1185">Reference proteome</keyword>
<feature type="transmembrane region" description="Helical" evidence="6">
    <location>
        <begin position="72"/>
        <end position="93"/>
    </location>
</feature>
<feature type="transmembrane region" description="Helical" evidence="6">
    <location>
        <begin position="173"/>
        <end position="191"/>
    </location>
</feature>
<keyword evidence="2" id="KW-1003">Cell membrane</keyword>
<evidence type="ECO:0000313" key="8">
    <source>
        <dbReference type="Proteomes" id="UP000295788"/>
    </source>
</evidence>
<organism evidence="7 8">
    <name type="scientific">Tepidibacillus fermentans</name>
    <dbReference type="NCBI Taxonomy" id="1281767"/>
    <lineage>
        <taxon>Bacteria</taxon>
        <taxon>Bacillati</taxon>
        <taxon>Bacillota</taxon>
        <taxon>Bacilli</taxon>
        <taxon>Bacillales</taxon>
        <taxon>Bacillaceae</taxon>
        <taxon>Tepidibacillus</taxon>
    </lineage>
</organism>
<accession>A0A4R3K541</accession>
<gene>
    <name evidence="7" type="ORF">EDD72_1333</name>
</gene>
<dbReference type="Proteomes" id="UP000295788">
    <property type="component" value="Unassembled WGS sequence"/>
</dbReference>
<comment type="subcellular location">
    <subcellularLocation>
        <location evidence="1">Cell membrane</location>
        <topology evidence="1">Multi-pass membrane protein</topology>
    </subcellularLocation>
</comment>
<evidence type="ECO:0000256" key="6">
    <source>
        <dbReference type="SAM" id="Phobius"/>
    </source>
</evidence>
<feature type="transmembrane region" description="Helical" evidence="6">
    <location>
        <begin position="144"/>
        <end position="167"/>
    </location>
</feature>
<keyword evidence="3 6" id="KW-0812">Transmembrane</keyword>
<dbReference type="RefSeq" id="WP_132770775.1">
    <property type="nucleotide sequence ID" value="NZ_SMAB01000033.1"/>
</dbReference>
<evidence type="ECO:0000313" key="7">
    <source>
        <dbReference type="EMBL" id="TCS77835.1"/>
    </source>
</evidence>
<sequence>MLFIHRVISILFGSLILSIGINFFIIPFHILDGGVIGLALIVNYLTGYKVGLMIILFSFPIYLLAWFKSRPFFYNSLHGLLISSFFIDIVYPYTYYFHYYIHISPLESSILGGLLVGAGIGIMLRADASTGGLDLLAQFLAKHFSINVGLVIFLFDATIISLGGLLISKNNLILSFITVLSVGIATSLLTWNKEKHEPC</sequence>
<dbReference type="AlphaFoldDB" id="A0A4R3K541"/>
<dbReference type="OrthoDB" id="2602718at2"/>
<reference evidence="7 8" key="1">
    <citation type="submission" date="2019-03" db="EMBL/GenBank/DDBJ databases">
        <title>Genomic Encyclopedia of Type Strains, Phase IV (KMG-IV): sequencing the most valuable type-strain genomes for metagenomic binning, comparative biology and taxonomic classification.</title>
        <authorList>
            <person name="Goeker M."/>
        </authorList>
    </citation>
    <scope>NUCLEOTIDE SEQUENCE [LARGE SCALE GENOMIC DNA]</scope>
    <source>
        <strain evidence="7 8">DSM 23802</strain>
    </source>
</reference>
<name>A0A4R3K541_9BACI</name>
<keyword evidence="4 6" id="KW-1133">Transmembrane helix</keyword>
<dbReference type="GO" id="GO:0005886">
    <property type="term" value="C:plasma membrane"/>
    <property type="evidence" value="ECO:0007669"/>
    <property type="project" value="UniProtKB-SubCell"/>
</dbReference>
<evidence type="ECO:0000256" key="3">
    <source>
        <dbReference type="ARBA" id="ARBA00022692"/>
    </source>
</evidence>
<evidence type="ECO:0000256" key="1">
    <source>
        <dbReference type="ARBA" id="ARBA00004651"/>
    </source>
</evidence>
<evidence type="ECO:0000256" key="4">
    <source>
        <dbReference type="ARBA" id="ARBA00022989"/>
    </source>
</evidence>
<dbReference type="Pfam" id="PF02588">
    <property type="entry name" value="YitT_membrane"/>
    <property type="match status" value="1"/>
</dbReference>
<dbReference type="PANTHER" id="PTHR33545:SF5">
    <property type="entry name" value="UPF0750 MEMBRANE PROTEIN YITT"/>
    <property type="match status" value="1"/>
</dbReference>
<proteinExistence type="predicted"/>
<feature type="transmembrane region" description="Helical" evidence="6">
    <location>
        <begin position="99"/>
        <end position="124"/>
    </location>
</feature>
<feature type="transmembrane region" description="Helical" evidence="6">
    <location>
        <begin position="36"/>
        <end position="65"/>
    </location>
</feature>
<feature type="transmembrane region" description="Helical" evidence="6">
    <location>
        <begin position="7"/>
        <end position="30"/>
    </location>
</feature>